<dbReference type="Pfam" id="PF03478">
    <property type="entry name" value="Beta-prop_KIB1-4"/>
    <property type="match status" value="1"/>
</dbReference>
<proteinExistence type="predicted"/>
<dbReference type="GeneID" id="110777828"/>
<feature type="domain" description="KIB1-4 beta-propeller" evidence="1">
    <location>
        <begin position="69"/>
        <end position="364"/>
    </location>
</feature>
<accession>A0A9R0JKY4</accession>
<dbReference type="PANTHER" id="PTHR44259">
    <property type="entry name" value="OS07G0183000 PROTEIN-RELATED"/>
    <property type="match status" value="1"/>
</dbReference>
<reference evidence="3" key="2">
    <citation type="submission" date="2025-08" db="UniProtKB">
        <authorList>
            <consortium name="RefSeq"/>
        </authorList>
    </citation>
    <scope>IDENTIFICATION</scope>
    <source>
        <tissue evidence="3">Leaf</tissue>
    </source>
</reference>
<evidence type="ECO:0000313" key="3">
    <source>
        <dbReference type="RefSeq" id="XP_021838110.2"/>
    </source>
</evidence>
<dbReference type="KEGG" id="soe:110777828"/>
<dbReference type="InterPro" id="IPR005174">
    <property type="entry name" value="KIB1-4_b-propeller"/>
</dbReference>
<protein>
    <recommendedName>
        <fullName evidence="1">KIB1-4 beta-propeller domain-containing protein</fullName>
    </recommendedName>
</protein>
<dbReference type="Proteomes" id="UP000813463">
    <property type="component" value="Chromosome 6"/>
</dbReference>
<dbReference type="PANTHER" id="PTHR44259:SF107">
    <property type="entry name" value="F-BOX PROTEIN SKIP23-LIKE"/>
    <property type="match status" value="1"/>
</dbReference>
<sequence length="397" mass="45794">MANWSELPQELVRKVATQHIENVEDFEEIGKVCSDWRSATKDVNLCPSKNTQLPWLMLVDPPNSPHRRFYSLSKHMFQKINLPQHDDDDDDDDDDDHVRYFSSKGWLISLSMKNRNITLFDPASGKLIKLPSVPLNMLWYGDWYDDSYLGHFSKFILSGIPSSCDDDFTVAMMFDGNQQLAFWRPGEQKWTKPVVDFDINWMLDTCFFYGEFYAIDHFGKVMAFGSQISNRQPRIVVDLIDQGVLFKQTNGMFYLVQVESKLLVVHRHHLLLDNHERNPENTNEVCWTICFEVFELNVDNGKLKSVEGVGNQAIFIGLNSTFSVEASSGKRGCKPNCIYFIDDNTEYFQEDAVLMGGGIDMGIYSLDEGKLIERFYEGPSQFCFTTPPIWVERRGNI</sequence>
<reference evidence="2" key="1">
    <citation type="journal article" date="2021" name="Nat. Commun.">
        <title>Genomic analyses provide insights into spinach domestication and the genetic basis of agronomic traits.</title>
        <authorList>
            <person name="Cai X."/>
            <person name="Sun X."/>
            <person name="Xu C."/>
            <person name="Sun H."/>
            <person name="Wang X."/>
            <person name="Ge C."/>
            <person name="Zhang Z."/>
            <person name="Wang Q."/>
            <person name="Fei Z."/>
            <person name="Jiao C."/>
            <person name="Wang Q."/>
        </authorList>
    </citation>
    <scope>NUCLEOTIDE SEQUENCE [LARGE SCALE GENOMIC DNA]</scope>
    <source>
        <strain evidence="2">cv. Varoflay</strain>
    </source>
</reference>
<evidence type="ECO:0000313" key="2">
    <source>
        <dbReference type="Proteomes" id="UP000813463"/>
    </source>
</evidence>
<keyword evidence="2" id="KW-1185">Reference proteome</keyword>
<gene>
    <name evidence="3" type="primary">LOC110777828</name>
</gene>
<organism evidence="2 3">
    <name type="scientific">Spinacia oleracea</name>
    <name type="common">Spinach</name>
    <dbReference type="NCBI Taxonomy" id="3562"/>
    <lineage>
        <taxon>Eukaryota</taxon>
        <taxon>Viridiplantae</taxon>
        <taxon>Streptophyta</taxon>
        <taxon>Embryophyta</taxon>
        <taxon>Tracheophyta</taxon>
        <taxon>Spermatophyta</taxon>
        <taxon>Magnoliopsida</taxon>
        <taxon>eudicotyledons</taxon>
        <taxon>Gunneridae</taxon>
        <taxon>Pentapetalae</taxon>
        <taxon>Caryophyllales</taxon>
        <taxon>Chenopodiaceae</taxon>
        <taxon>Chenopodioideae</taxon>
        <taxon>Anserineae</taxon>
        <taxon>Spinacia</taxon>
    </lineage>
</organism>
<dbReference type="InterPro" id="IPR050942">
    <property type="entry name" value="F-box_BR-signaling"/>
</dbReference>
<name>A0A9R0JKY4_SPIOL</name>
<dbReference type="RefSeq" id="XP_021838110.2">
    <property type="nucleotide sequence ID" value="XM_021982418.2"/>
</dbReference>
<evidence type="ECO:0000259" key="1">
    <source>
        <dbReference type="Pfam" id="PF03478"/>
    </source>
</evidence>
<dbReference type="AlphaFoldDB" id="A0A9R0JKY4"/>